<evidence type="ECO:0000313" key="11">
    <source>
        <dbReference type="Proteomes" id="UP000297900"/>
    </source>
</evidence>
<feature type="transmembrane region" description="Helical" evidence="8">
    <location>
        <begin position="92"/>
        <end position="109"/>
    </location>
</feature>
<feature type="transmembrane region" description="Helical" evidence="8">
    <location>
        <begin position="28"/>
        <end position="45"/>
    </location>
</feature>
<dbReference type="CDD" id="cd01116">
    <property type="entry name" value="P_permease"/>
    <property type="match status" value="1"/>
</dbReference>
<reference evidence="10 11" key="1">
    <citation type="submission" date="2019-03" db="EMBL/GenBank/DDBJ databases">
        <title>Cohnella endophytica sp. nov., a novel endophytic bacterium isolated from bark of Sonneratia apetala.</title>
        <authorList>
            <person name="Tuo L."/>
        </authorList>
    </citation>
    <scope>NUCLEOTIDE SEQUENCE [LARGE SCALE GENOMIC DNA]</scope>
    <source>
        <strain evidence="10 11">CCTCC AB 208254</strain>
    </source>
</reference>
<evidence type="ECO:0000256" key="8">
    <source>
        <dbReference type="SAM" id="Phobius"/>
    </source>
</evidence>
<feature type="transmembrane region" description="Helical" evidence="8">
    <location>
        <begin position="360"/>
        <end position="384"/>
    </location>
</feature>
<evidence type="ECO:0000256" key="2">
    <source>
        <dbReference type="ARBA" id="ARBA00009843"/>
    </source>
</evidence>
<evidence type="ECO:0000256" key="4">
    <source>
        <dbReference type="ARBA" id="ARBA00022475"/>
    </source>
</evidence>
<evidence type="ECO:0000256" key="1">
    <source>
        <dbReference type="ARBA" id="ARBA00004651"/>
    </source>
</evidence>
<feature type="transmembrane region" description="Helical" evidence="8">
    <location>
        <begin position="6"/>
        <end position="21"/>
    </location>
</feature>
<keyword evidence="5 8" id="KW-0812">Transmembrane</keyword>
<dbReference type="InterPro" id="IPR000802">
    <property type="entry name" value="Arsenical_pump_ArsB"/>
</dbReference>
<evidence type="ECO:0000259" key="9">
    <source>
        <dbReference type="Pfam" id="PF03600"/>
    </source>
</evidence>
<comment type="caution">
    <text evidence="10">The sequence shown here is derived from an EMBL/GenBank/DDBJ whole genome shotgun (WGS) entry which is preliminary data.</text>
</comment>
<dbReference type="EMBL" id="SOMN01000010">
    <property type="protein sequence ID" value="TFE27261.1"/>
    <property type="molecule type" value="Genomic_DNA"/>
</dbReference>
<dbReference type="GO" id="GO:0015105">
    <property type="term" value="F:arsenite transmembrane transporter activity"/>
    <property type="evidence" value="ECO:0007669"/>
    <property type="project" value="InterPro"/>
</dbReference>
<dbReference type="InterPro" id="IPR051475">
    <property type="entry name" value="Diverse_Ion_Transporter"/>
</dbReference>
<keyword evidence="3" id="KW-0813">Transport</keyword>
<comment type="subcellular location">
    <subcellularLocation>
        <location evidence="1">Cell membrane</location>
        <topology evidence="1">Multi-pass membrane protein</topology>
    </subcellularLocation>
</comment>
<gene>
    <name evidence="10" type="ORF">E2980_10215</name>
</gene>
<keyword evidence="7 8" id="KW-0472">Membrane</keyword>
<organism evidence="10 11">
    <name type="scientific">Cohnella luojiensis</name>
    <dbReference type="NCBI Taxonomy" id="652876"/>
    <lineage>
        <taxon>Bacteria</taxon>
        <taxon>Bacillati</taxon>
        <taxon>Bacillota</taxon>
        <taxon>Bacilli</taxon>
        <taxon>Bacillales</taxon>
        <taxon>Paenibacillaceae</taxon>
        <taxon>Cohnella</taxon>
    </lineage>
</organism>
<evidence type="ECO:0000313" key="10">
    <source>
        <dbReference type="EMBL" id="TFE27261.1"/>
    </source>
</evidence>
<evidence type="ECO:0000256" key="5">
    <source>
        <dbReference type="ARBA" id="ARBA00022692"/>
    </source>
</evidence>
<feature type="transmembrane region" description="Helical" evidence="8">
    <location>
        <begin position="276"/>
        <end position="295"/>
    </location>
</feature>
<dbReference type="Pfam" id="PF03600">
    <property type="entry name" value="CitMHS"/>
    <property type="match status" value="1"/>
</dbReference>
<evidence type="ECO:0000256" key="3">
    <source>
        <dbReference type="ARBA" id="ARBA00022448"/>
    </source>
</evidence>
<dbReference type="GO" id="GO:0005886">
    <property type="term" value="C:plasma membrane"/>
    <property type="evidence" value="ECO:0007669"/>
    <property type="project" value="UniProtKB-SubCell"/>
</dbReference>
<dbReference type="RefSeq" id="WP_135152085.1">
    <property type="nucleotide sequence ID" value="NZ_SOMN01000010.1"/>
</dbReference>
<feature type="transmembrane region" description="Helical" evidence="8">
    <location>
        <begin position="247"/>
        <end position="264"/>
    </location>
</feature>
<evidence type="ECO:0000256" key="6">
    <source>
        <dbReference type="ARBA" id="ARBA00022989"/>
    </source>
</evidence>
<proteinExistence type="inferred from homology"/>
<dbReference type="PANTHER" id="PTHR43568:SF1">
    <property type="entry name" value="P PROTEIN"/>
    <property type="match status" value="1"/>
</dbReference>
<feature type="domain" description="Citrate transporter-like" evidence="9">
    <location>
        <begin position="16"/>
        <end position="367"/>
    </location>
</feature>
<keyword evidence="4" id="KW-1003">Cell membrane</keyword>
<keyword evidence="6 8" id="KW-1133">Transmembrane helix</keyword>
<dbReference type="PRINTS" id="PR00758">
    <property type="entry name" value="ARSENICPUMP"/>
</dbReference>
<dbReference type="Proteomes" id="UP000297900">
    <property type="component" value="Unassembled WGS sequence"/>
</dbReference>
<feature type="transmembrane region" description="Helical" evidence="8">
    <location>
        <begin position="57"/>
        <end position="80"/>
    </location>
</feature>
<dbReference type="PANTHER" id="PTHR43568">
    <property type="entry name" value="P PROTEIN"/>
    <property type="match status" value="1"/>
</dbReference>
<keyword evidence="11" id="KW-1185">Reference proteome</keyword>
<name>A0A4Y8M161_9BACL</name>
<protein>
    <recommendedName>
        <fullName evidence="9">Citrate transporter-like domain-containing protein</fullName>
    </recommendedName>
</protein>
<feature type="transmembrane region" description="Helical" evidence="8">
    <location>
        <begin position="404"/>
        <end position="422"/>
    </location>
</feature>
<accession>A0A4Y8M161</accession>
<feature type="transmembrane region" description="Helical" evidence="8">
    <location>
        <begin position="177"/>
        <end position="196"/>
    </location>
</feature>
<comment type="similarity">
    <text evidence="2">Belongs to the CitM (TC 2.A.11) transporter family.</text>
</comment>
<evidence type="ECO:0000256" key="7">
    <source>
        <dbReference type="ARBA" id="ARBA00023136"/>
    </source>
</evidence>
<feature type="transmembrane region" description="Helical" evidence="8">
    <location>
        <begin position="315"/>
        <end position="339"/>
    </location>
</feature>
<dbReference type="InterPro" id="IPR004680">
    <property type="entry name" value="Cit_transptr-like_dom"/>
</dbReference>
<dbReference type="OrthoDB" id="9765532at2"/>
<sequence length="426" mass="46253">MEQQAIWAIGIFLVIYALIISEKIHRTIVAMIGGLLMVALGIVNQETALHHIDFNTLGLLIGMMIIVSITADTGLFKFIAIWAAKKSKGNPVRILIALSLITAIGSAFLDNVTTVLLMVPVTFSITRQLRVPPLPFLITQIIASNVGGTATLIGDPPNIMIGSAVKELTFMAFINNLAPIAAIILVIFIPLFVLLFRKQIQTKPEYTQSIMDMDEKQLIADHKLLRKCLTVLGLTIIGFFLHQSLHLESATVALAGAFVLLLLTGEHMMEEAFTKVEWATIFFFVGLFVLVSGLIETGVIAELAAQAIELTNGDIVATSMLILWLSAIASAFLDNIPFVATMIPLIQEMGNMGVSNLEPLWWSLALGACLGGNGTLIGASANLIVAGMSSKEGHPIKFVQFMKYGFPLMLLSIVLASVYVFLRYLI</sequence>
<dbReference type="AlphaFoldDB" id="A0A4Y8M161"/>